<evidence type="ECO:0000313" key="2">
    <source>
        <dbReference type="Proteomes" id="UP000182444"/>
    </source>
</evidence>
<dbReference type="VEuPathDB" id="FungiDB:YALI1_D29595g"/>
<protein>
    <submittedName>
        <fullName evidence="1">Uncharacterized protein</fullName>
    </submittedName>
</protein>
<proteinExistence type="predicted"/>
<name>A0A1D8NFT7_YARLL</name>
<reference evidence="1 2" key="1">
    <citation type="journal article" date="2016" name="PLoS ONE">
        <title>Sequence Assembly of Yarrowia lipolytica Strain W29/CLIB89 Shows Transposable Element Diversity.</title>
        <authorList>
            <person name="Magnan C."/>
            <person name="Yu J."/>
            <person name="Chang I."/>
            <person name="Jahn E."/>
            <person name="Kanomata Y."/>
            <person name="Wu J."/>
            <person name="Zeller M."/>
            <person name="Oakes M."/>
            <person name="Baldi P."/>
            <person name="Sandmeyer S."/>
        </authorList>
    </citation>
    <scope>NUCLEOTIDE SEQUENCE [LARGE SCALE GENOMIC DNA]</scope>
    <source>
        <strain evidence="2">CLIB89(W29)</strain>
    </source>
</reference>
<organism evidence="1 2">
    <name type="scientific">Yarrowia lipolytica</name>
    <name type="common">Candida lipolytica</name>
    <dbReference type="NCBI Taxonomy" id="4952"/>
    <lineage>
        <taxon>Eukaryota</taxon>
        <taxon>Fungi</taxon>
        <taxon>Dikarya</taxon>
        <taxon>Ascomycota</taxon>
        <taxon>Saccharomycotina</taxon>
        <taxon>Dipodascomycetes</taxon>
        <taxon>Dipodascales</taxon>
        <taxon>Dipodascales incertae sedis</taxon>
        <taxon>Yarrowia</taxon>
    </lineage>
</organism>
<dbReference type="AlphaFoldDB" id="A0A1D8NFT7"/>
<dbReference type="GeneID" id="94583439"/>
<sequence>MKWENEHDEFVARYVEQNPDDHVDLSAFFLFGYFKGRFDIDFIKRKIKIWRDQIVVRYIEAHMTEPPESTARSLMPVLPEFDFSFVLKRVKYWKGIP</sequence>
<dbReference type="RefSeq" id="XP_068138928.1">
    <property type="nucleotide sequence ID" value="XM_068282827.1"/>
</dbReference>
<evidence type="ECO:0000313" key="1">
    <source>
        <dbReference type="EMBL" id="AOW04496.1"/>
    </source>
</evidence>
<dbReference type="Proteomes" id="UP000182444">
    <property type="component" value="Chromosome 1D"/>
</dbReference>
<dbReference type="EMBL" id="CP017556">
    <property type="protein sequence ID" value="AOW04496.1"/>
    <property type="molecule type" value="Genomic_DNA"/>
</dbReference>
<accession>A0A1D8NFT7</accession>
<gene>
    <name evidence="1" type="ORF">YALI1_D29595g</name>
</gene>